<dbReference type="GO" id="GO:0016810">
    <property type="term" value="F:hydrolase activity, acting on carbon-nitrogen (but not peptide) bonds"/>
    <property type="evidence" value="ECO:0007669"/>
    <property type="project" value="InterPro"/>
</dbReference>
<dbReference type="InterPro" id="IPR050248">
    <property type="entry name" value="Polysacc_deacetylase_ArnD"/>
</dbReference>
<organism evidence="4 5">
    <name type="scientific">Hanstruepera neustonica</name>
    <dbReference type="NCBI Taxonomy" id="1445657"/>
    <lineage>
        <taxon>Bacteria</taxon>
        <taxon>Pseudomonadati</taxon>
        <taxon>Bacteroidota</taxon>
        <taxon>Flavobacteriia</taxon>
        <taxon>Flavobacteriales</taxon>
        <taxon>Flavobacteriaceae</taxon>
        <taxon>Hanstruepera</taxon>
    </lineage>
</organism>
<dbReference type="InterPro" id="IPR002509">
    <property type="entry name" value="NODB_dom"/>
</dbReference>
<dbReference type="GO" id="GO:0046872">
    <property type="term" value="F:metal ion binding"/>
    <property type="evidence" value="ECO:0007669"/>
    <property type="project" value="UniProtKB-KW"/>
</dbReference>
<dbReference type="EMBL" id="POWF01000002">
    <property type="protein sequence ID" value="PNQ74038.1"/>
    <property type="molecule type" value="Genomic_DNA"/>
</dbReference>
<protein>
    <submittedName>
        <fullName evidence="4">Polysaccharide deacetylase family protein</fullName>
    </submittedName>
</protein>
<sequence>MGITPVKTPKIVKKALPKYVWEKQTNEKILYLTFDDGPTPNITDQVLNLLSEFHAKATFFCIGNNVEKHPEIFKNILSKGHAIGNHTQNHLKGWKTDLEHYLADVDKAQDVINSELKDNKFSQKLFRPPYGKIKPSQGKALINLGYTIVMWNVLSFDWDNQTSPDTCLKNVLDKSEPGSIIVFHDSEKAAKNLLYALPKVLEHFSNKGYTFKALAS</sequence>
<dbReference type="PANTHER" id="PTHR10587:SF133">
    <property type="entry name" value="CHITIN DEACETYLASE 1-RELATED"/>
    <property type="match status" value="1"/>
</dbReference>
<keyword evidence="1" id="KW-0479">Metal-binding</keyword>
<dbReference type="CDD" id="cd10917">
    <property type="entry name" value="CE4_NodB_like_6s_7s"/>
    <property type="match status" value="1"/>
</dbReference>
<evidence type="ECO:0000256" key="1">
    <source>
        <dbReference type="ARBA" id="ARBA00022723"/>
    </source>
</evidence>
<dbReference type="InterPro" id="IPR011330">
    <property type="entry name" value="Glyco_hydro/deAcase_b/a-brl"/>
</dbReference>
<evidence type="ECO:0000313" key="4">
    <source>
        <dbReference type="EMBL" id="PNQ74038.1"/>
    </source>
</evidence>
<evidence type="ECO:0000256" key="2">
    <source>
        <dbReference type="ARBA" id="ARBA00022801"/>
    </source>
</evidence>
<keyword evidence="5" id="KW-1185">Reference proteome</keyword>
<evidence type="ECO:0000259" key="3">
    <source>
        <dbReference type="PROSITE" id="PS51677"/>
    </source>
</evidence>
<feature type="domain" description="NodB homology" evidence="3">
    <location>
        <begin position="28"/>
        <end position="212"/>
    </location>
</feature>
<proteinExistence type="predicted"/>
<dbReference type="SUPFAM" id="SSF88713">
    <property type="entry name" value="Glycoside hydrolase/deacetylase"/>
    <property type="match status" value="1"/>
</dbReference>
<dbReference type="Proteomes" id="UP000236641">
    <property type="component" value="Unassembled WGS sequence"/>
</dbReference>
<dbReference type="Gene3D" id="3.20.20.370">
    <property type="entry name" value="Glycoside hydrolase/deacetylase"/>
    <property type="match status" value="1"/>
</dbReference>
<dbReference type="PROSITE" id="PS51677">
    <property type="entry name" value="NODB"/>
    <property type="match status" value="1"/>
</dbReference>
<name>A0A2K1E189_9FLAO</name>
<accession>A0A2K1E189</accession>
<dbReference type="RefSeq" id="WP_103051733.1">
    <property type="nucleotide sequence ID" value="NZ_POWF01000002.1"/>
</dbReference>
<comment type="caution">
    <text evidence="4">The sequence shown here is derived from an EMBL/GenBank/DDBJ whole genome shotgun (WGS) entry which is preliminary data.</text>
</comment>
<reference evidence="4 5" key="1">
    <citation type="submission" date="2018-01" db="EMBL/GenBank/DDBJ databases">
        <title>The draft genome of Hanstruepera neustonica JCM19743.</title>
        <authorList>
            <person name="He R.-H."/>
            <person name="Du Z.-J."/>
        </authorList>
    </citation>
    <scope>NUCLEOTIDE SEQUENCE [LARGE SCALE GENOMIC DNA]</scope>
    <source>
        <strain evidence="4 5">JCM19743</strain>
    </source>
</reference>
<evidence type="ECO:0000313" key="5">
    <source>
        <dbReference type="Proteomes" id="UP000236641"/>
    </source>
</evidence>
<dbReference type="GO" id="GO:0005975">
    <property type="term" value="P:carbohydrate metabolic process"/>
    <property type="evidence" value="ECO:0007669"/>
    <property type="project" value="InterPro"/>
</dbReference>
<gene>
    <name evidence="4" type="ORF">C1T31_06880</name>
</gene>
<keyword evidence="2" id="KW-0378">Hydrolase</keyword>
<dbReference type="GO" id="GO:0016020">
    <property type="term" value="C:membrane"/>
    <property type="evidence" value="ECO:0007669"/>
    <property type="project" value="TreeGrafter"/>
</dbReference>
<dbReference type="OrthoDB" id="9812065at2"/>
<dbReference type="AlphaFoldDB" id="A0A2K1E189"/>
<dbReference type="PANTHER" id="PTHR10587">
    <property type="entry name" value="GLYCOSYL TRANSFERASE-RELATED"/>
    <property type="match status" value="1"/>
</dbReference>
<dbReference type="Pfam" id="PF01522">
    <property type="entry name" value="Polysacc_deac_1"/>
    <property type="match status" value="1"/>
</dbReference>